<dbReference type="STRING" id="1196324.A374_05931"/>
<keyword evidence="5" id="KW-0175">Coiled coil</keyword>
<proteinExistence type="predicted"/>
<dbReference type="PROSITE" id="PS50937">
    <property type="entry name" value="HTH_MERR_2"/>
    <property type="match status" value="1"/>
</dbReference>
<dbReference type="GO" id="GO:0003677">
    <property type="term" value="F:DNA binding"/>
    <property type="evidence" value="ECO:0007669"/>
    <property type="project" value="UniProtKB-KW"/>
</dbReference>
<dbReference type="PANTHER" id="PTHR30204:SF90">
    <property type="entry name" value="HTH-TYPE TRANSCRIPTIONAL ACTIVATOR MTA"/>
    <property type="match status" value="1"/>
</dbReference>
<evidence type="ECO:0000256" key="1">
    <source>
        <dbReference type="ARBA" id="ARBA00023015"/>
    </source>
</evidence>
<name>I8UI39_9BACL</name>
<dbReference type="SUPFAM" id="SSF46955">
    <property type="entry name" value="Putative DNA-binding domain"/>
    <property type="match status" value="1"/>
</dbReference>
<evidence type="ECO:0000313" key="7">
    <source>
        <dbReference type="EMBL" id="EIT86478.1"/>
    </source>
</evidence>
<dbReference type="SUPFAM" id="SSF89082">
    <property type="entry name" value="Antibiotic binding domain of TipA-like multidrug resistance regulators"/>
    <property type="match status" value="1"/>
</dbReference>
<evidence type="ECO:0000259" key="6">
    <source>
        <dbReference type="PROSITE" id="PS50937"/>
    </source>
</evidence>
<dbReference type="PRINTS" id="PR00040">
    <property type="entry name" value="HTHMERR"/>
</dbReference>
<dbReference type="InterPro" id="IPR047057">
    <property type="entry name" value="MerR_fam"/>
</dbReference>
<dbReference type="AlphaFoldDB" id="I8UI39"/>
<comment type="caution">
    <text evidence="7">The sequence shown here is derived from an EMBL/GenBank/DDBJ whole genome shotgun (WGS) entry which is preliminary data.</text>
</comment>
<evidence type="ECO:0000256" key="5">
    <source>
        <dbReference type="SAM" id="Coils"/>
    </source>
</evidence>
<dbReference type="Pfam" id="PF13411">
    <property type="entry name" value="MerR_1"/>
    <property type="match status" value="1"/>
</dbReference>
<dbReference type="EMBL" id="AKKV01000021">
    <property type="protein sequence ID" value="EIT86478.1"/>
    <property type="molecule type" value="Genomic_DNA"/>
</dbReference>
<dbReference type="InterPro" id="IPR036244">
    <property type="entry name" value="TipA-like_antibiotic-bd"/>
</dbReference>
<keyword evidence="1" id="KW-0805">Transcription regulation</keyword>
<evidence type="ECO:0000256" key="4">
    <source>
        <dbReference type="ARBA" id="ARBA00023163"/>
    </source>
</evidence>
<dbReference type="PATRIC" id="fig|1196324.3.peg.1209"/>
<dbReference type="InterPro" id="IPR012925">
    <property type="entry name" value="TipAS_dom"/>
</dbReference>
<dbReference type="GO" id="GO:0003700">
    <property type="term" value="F:DNA-binding transcription factor activity"/>
    <property type="evidence" value="ECO:0007669"/>
    <property type="project" value="InterPro"/>
</dbReference>
<evidence type="ECO:0000313" key="8">
    <source>
        <dbReference type="Proteomes" id="UP000004080"/>
    </source>
</evidence>
<accession>I8UI39</accession>
<keyword evidence="4" id="KW-0804">Transcription</keyword>
<organism evidence="7 8">
    <name type="scientific">Fictibacillus macauensis ZFHKF-1</name>
    <dbReference type="NCBI Taxonomy" id="1196324"/>
    <lineage>
        <taxon>Bacteria</taxon>
        <taxon>Bacillati</taxon>
        <taxon>Bacillota</taxon>
        <taxon>Bacilli</taxon>
        <taxon>Bacillales</taxon>
        <taxon>Fictibacillaceae</taxon>
        <taxon>Fictibacillus</taxon>
    </lineage>
</organism>
<feature type="domain" description="HTH merR-type" evidence="6">
    <location>
        <begin position="1"/>
        <end position="71"/>
    </location>
</feature>
<dbReference type="InterPro" id="IPR000551">
    <property type="entry name" value="MerR-type_HTH_dom"/>
</dbReference>
<dbReference type="InterPro" id="IPR009061">
    <property type="entry name" value="DNA-bd_dom_put_sf"/>
</dbReference>
<dbReference type="SMART" id="SM00422">
    <property type="entry name" value="HTH_MERR"/>
    <property type="match status" value="1"/>
</dbReference>
<evidence type="ECO:0000256" key="2">
    <source>
        <dbReference type="ARBA" id="ARBA00023125"/>
    </source>
</evidence>
<dbReference type="Gene3D" id="1.10.1660.10">
    <property type="match status" value="1"/>
</dbReference>
<dbReference type="Gene3D" id="1.10.490.50">
    <property type="entry name" value="Antibiotic binding domain of TipA-like multidrug resistance regulators"/>
    <property type="match status" value="1"/>
</dbReference>
<evidence type="ECO:0000256" key="3">
    <source>
        <dbReference type="ARBA" id="ARBA00023159"/>
    </source>
</evidence>
<protein>
    <submittedName>
        <fullName evidence="7">MerR family transcriptional regulator</fullName>
    </submittedName>
</protein>
<dbReference type="OrthoDB" id="9814833at2"/>
<gene>
    <name evidence="7" type="ORF">A374_05931</name>
</gene>
<dbReference type="PANTHER" id="PTHR30204">
    <property type="entry name" value="REDOX-CYCLING DRUG-SENSING TRANSCRIPTIONAL ACTIVATOR SOXR"/>
    <property type="match status" value="1"/>
</dbReference>
<sequence length="252" mass="29445">MEYTIQQLSKIAGVTTRTLRYYDEIQLLKPLRLNKAGHRMYGEKEVNRLQHILFYRELELPLHTIQLILSDSDFHELNALQEHYAQLLQKKERMQSLLQTLEKTMASHEGRLMMSAQEKFAGFKTEQLLKNEELYGEELKERYGEAAVLAANAKFQTLNQEEYSVAQEIEKEMIHLLKKAMDSGDAKGKLAEQAAALHKEWLCYYWPSYSKKAHAGLAHLYKEDERFSAYYNQKQSGMTSFLVDAILHYTKK</sequence>
<dbReference type="CDD" id="cd01106">
    <property type="entry name" value="HTH_TipAL-Mta"/>
    <property type="match status" value="1"/>
</dbReference>
<keyword evidence="2" id="KW-0238">DNA-binding</keyword>
<keyword evidence="8" id="KW-1185">Reference proteome</keyword>
<dbReference type="Pfam" id="PF07739">
    <property type="entry name" value="TipAS"/>
    <property type="match status" value="1"/>
</dbReference>
<dbReference type="eggNOG" id="COG0789">
    <property type="taxonomic scope" value="Bacteria"/>
</dbReference>
<dbReference type="RefSeq" id="WP_007201283.1">
    <property type="nucleotide sequence ID" value="NZ_AKKV01000021.1"/>
</dbReference>
<keyword evidence="3" id="KW-0010">Activator</keyword>
<reference evidence="7 8" key="1">
    <citation type="journal article" date="2012" name="J. Bacteriol.">
        <title>Genome of Bacillus macauensis ZFHKF-1, a Long-Chain-Forming Bacterium.</title>
        <authorList>
            <person name="Cai L."/>
            <person name="Zhang T."/>
        </authorList>
    </citation>
    <scope>NUCLEOTIDE SEQUENCE [LARGE SCALE GENOMIC DNA]</scope>
    <source>
        <strain evidence="7 8">ZFHKF-1</strain>
    </source>
</reference>
<dbReference type="Proteomes" id="UP000004080">
    <property type="component" value="Unassembled WGS sequence"/>
</dbReference>
<feature type="coiled-coil region" evidence="5">
    <location>
        <begin position="77"/>
        <end position="111"/>
    </location>
</feature>